<name>A0ABP8Q4A4_9GAMM</name>
<reference evidence="3" key="1">
    <citation type="journal article" date="2019" name="Int. J. Syst. Evol. Microbiol.">
        <title>The Global Catalogue of Microorganisms (GCM) 10K type strain sequencing project: providing services to taxonomists for standard genome sequencing and annotation.</title>
        <authorList>
            <consortium name="The Broad Institute Genomics Platform"/>
            <consortium name="The Broad Institute Genome Sequencing Center for Infectious Disease"/>
            <person name="Wu L."/>
            <person name="Ma J."/>
        </authorList>
    </citation>
    <scope>NUCLEOTIDE SEQUENCE [LARGE SCALE GENOMIC DNA]</scope>
    <source>
        <strain evidence="3">JCM 32226</strain>
    </source>
</reference>
<gene>
    <name evidence="2" type="ORF">GCM10023095_13710</name>
</gene>
<keyword evidence="3" id="KW-1185">Reference proteome</keyword>
<organism evidence="2 3">
    <name type="scientific">Pseudaeromonas paramecii</name>
    <dbReference type="NCBI Taxonomy" id="2138166"/>
    <lineage>
        <taxon>Bacteria</taxon>
        <taxon>Pseudomonadati</taxon>
        <taxon>Pseudomonadota</taxon>
        <taxon>Gammaproteobacteria</taxon>
        <taxon>Aeromonadales</taxon>
        <taxon>Aeromonadaceae</taxon>
        <taxon>Pseudaeromonas</taxon>
    </lineage>
</organism>
<proteinExistence type="predicted"/>
<evidence type="ECO:0000256" key="1">
    <source>
        <dbReference type="SAM" id="MobiDB-lite"/>
    </source>
</evidence>
<protein>
    <recommendedName>
        <fullName evidence="4">VCBS repeat-containing protein</fullName>
    </recommendedName>
</protein>
<dbReference type="PANTHER" id="PTHR39431">
    <property type="entry name" value="FRPA/C-RELATED PROTEIN"/>
    <property type="match status" value="1"/>
</dbReference>
<dbReference type="Proteomes" id="UP001501321">
    <property type="component" value="Unassembled WGS sequence"/>
</dbReference>
<dbReference type="EMBL" id="BAABFC010000009">
    <property type="protein sequence ID" value="GAA4497311.1"/>
    <property type="molecule type" value="Genomic_DNA"/>
</dbReference>
<feature type="region of interest" description="Disordered" evidence="1">
    <location>
        <begin position="80"/>
        <end position="121"/>
    </location>
</feature>
<evidence type="ECO:0008006" key="4">
    <source>
        <dbReference type="Google" id="ProtNLM"/>
    </source>
</evidence>
<sequence>MRITQQQVSYQTQYQQQQVQLRQQTLLESAAPAQPQSRQIELTERQELALSQSLVNGADESAPNVDLAELAGPPKTENAALFARPRPSTPLSGQGRTDPLTPDTKSAGVGPTTGEDDTSDEALGLTPQLKLMKTMLESILGRKIELGAPLRLGQDTAASPADTPAAVPAKATPERAVQVLDFSAESEQLVFAAQGQVTTADGRTIQLQLGFALDYQRLQLSERIVGESALKDPLVLNLDGQVADLQQATFDFDLDADGIKEAIPKLGSGSAFLALDRNGNGRIDDGSELFGAQSGNGFAELAGLDEDGNGALDEGDSLFAALKVWRPGGELLAIGEVNIGAILLHPVDTPYQHLGERADGQSAGVLRQTGLYLTESGQAGTLQQVDLRV</sequence>
<comment type="caution">
    <text evidence="2">The sequence shown here is derived from an EMBL/GenBank/DDBJ whole genome shotgun (WGS) entry which is preliminary data.</text>
</comment>
<dbReference type="PANTHER" id="PTHR39431:SF1">
    <property type="entry name" value="FRPA_C-RELATED PROTEIN"/>
    <property type="match status" value="1"/>
</dbReference>
<evidence type="ECO:0000313" key="2">
    <source>
        <dbReference type="EMBL" id="GAA4497311.1"/>
    </source>
</evidence>
<accession>A0ABP8Q4A4</accession>
<dbReference type="RefSeq" id="WP_345011370.1">
    <property type="nucleotide sequence ID" value="NZ_BAABFC010000009.1"/>
</dbReference>
<evidence type="ECO:0000313" key="3">
    <source>
        <dbReference type="Proteomes" id="UP001501321"/>
    </source>
</evidence>